<dbReference type="EMBL" id="OW970319">
    <property type="protein sequence ID" value="CAH6384556.1"/>
    <property type="molecule type" value="Genomic_DNA"/>
</dbReference>
<geneLocation type="plasmid" evidence="6 7">
    <name>P4</name>
</geneLocation>
<gene>
    <name evidence="6" type="primary">ddaF</name>
    <name evidence="6" type="ORF">DAPPPG734_25540</name>
</gene>
<dbReference type="RefSeq" id="WP_031594424.1">
    <property type="nucleotide sequence ID" value="NZ_JNVA01000113.1"/>
</dbReference>
<feature type="domain" description="ATP-grasp" evidence="5">
    <location>
        <begin position="120"/>
        <end position="318"/>
    </location>
</feature>
<evidence type="ECO:0000256" key="2">
    <source>
        <dbReference type="ARBA" id="ARBA00022741"/>
    </source>
</evidence>
<sequence length="424" mass="46782">MSILNKKKVIVIIDAWSGGKYLIPAFQALGYFCLHVQSTFLPAIFIADNQLAIARSDRHIVHDGNIETLLNQLQPYTIKAILAGSEGAVGLADCLNDALELTFSNQFELSAARRNKYLMQEQLAQQGVASINQQLAEHSDELKQWLAGHARWPVVLKPIQSAGTDGVFICHNLAQALQAFDAILAKKDLFGSPNREVLCQEFLGGEEFVVNGIACQGEYFFTELWQSKKQQRNGFPVYETQYLHYQNDADFDVLTAYTAQVCQALGINNGAFHAEVMMTPGGPVLIEIGARVAGGADPYIIEECLGHSQISKLAQAVLHPAKFLQECRRQHDFSGHRRAAYVYMISPSSGRVQVSPEAKFIKIDGVISVNYHYAPGDIQQETCDLLSSPGVVIAIGDNPALLKQTIAEIRDVEADFYHLGLMDE</sequence>
<evidence type="ECO:0000259" key="5">
    <source>
        <dbReference type="PROSITE" id="PS50975"/>
    </source>
</evidence>
<dbReference type="InterPro" id="IPR011761">
    <property type="entry name" value="ATP-grasp"/>
</dbReference>
<dbReference type="InterPro" id="IPR053699">
    <property type="entry name" value="Dapdiamide_Synthase"/>
</dbReference>
<evidence type="ECO:0000256" key="1">
    <source>
        <dbReference type="ARBA" id="ARBA00022598"/>
    </source>
</evidence>
<dbReference type="Pfam" id="PF13535">
    <property type="entry name" value="ATP-grasp_4"/>
    <property type="match status" value="1"/>
</dbReference>
<name>A0AAN2K809_ENTAG</name>
<proteinExistence type="predicted"/>
<dbReference type="Proteomes" id="UP001158961">
    <property type="component" value="Plasmid P4"/>
</dbReference>
<keyword evidence="3 4" id="KW-0067">ATP-binding</keyword>
<dbReference type="PANTHER" id="PTHR43585">
    <property type="entry name" value="FUMIPYRROLE BIOSYNTHESIS PROTEIN C"/>
    <property type="match status" value="1"/>
</dbReference>
<reference evidence="6" key="1">
    <citation type="submission" date="2022-05" db="EMBL/GenBank/DDBJ databases">
        <authorList>
            <person name="Pothier F. J."/>
        </authorList>
    </citation>
    <scope>NUCLEOTIDE SEQUENCE</scope>
    <source>
        <strain evidence="6">DAPP-PG734</strain>
        <plasmid evidence="6">P4</plasmid>
    </source>
</reference>
<organism evidence="6 7">
    <name type="scientific">Enterobacter agglomerans</name>
    <name type="common">Erwinia herbicola</name>
    <name type="synonym">Pantoea agglomerans</name>
    <dbReference type="NCBI Taxonomy" id="549"/>
    <lineage>
        <taxon>Bacteria</taxon>
        <taxon>Pseudomonadati</taxon>
        <taxon>Pseudomonadota</taxon>
        <taxon>Gammaproteobacteria</taxon>
        <taxon>Enterobacterales</taxon>
        <taxon>Erwiniaceae</taxon>
        <taxon>Pantoea</taxon>
        <taxon>Pantoea agglomerans group</taxon>
    </lineage>
</organism>
<dbReference type="PROSITE" id="PS50975">
    <property type="entry name" value="ATP_GRASP"/>
    <property type="match status" value="1"/>
</dbReference>
<dbReference type="AlphaFoldDB" id="A0AAN2K809"/>
<evidence type="ECO:0000313" key="7">
    <source>
        <dbReference type="Proteomes" id="UP001158961"/>
    </source>
</evidence>
<dbReference type="NCBIfam" id="NF005543">
    <property type="entry name" value="PRK07206.1"/>
    <property type="match status" value="1"/>
</dbReference>
<dbReference type="SUPFAM" id="SSF56059">
    <property type="entry name" value="Glutathione synthetase ATP-binding domain-like"/>
    <property type="match status" value="1"/>
</dbReference>
<keyword evidence="1 6" id="KW-0436">Ligase</keyword>
<dbReference type="GO" id="GO:0046872">
    <property type="term" value="F:metal ion binding"/>
    <property type="evidence" value="ECO:0007669"/>
    <property type="project" value="InterPro"/>
</dbReference>
<evidence type="ECO:0000256" key="3">
    <source>
        <dbReference type="ARBA" id="ARBA00022840"/>
    </source>
</evidence>
<keyword evidence="6" id="KW-0614">Plasmid</keyword>
<dbReference type="GO" id="GO:0005524">
    <property type="term" value="F:ATP binding"/>
    <property type="evidence" value="ECO:0007669"/>
    <property type="project" value="UniProtKB-UniRule"/>
</dbReference>
<dbReference type="InterPro" id="IPR052032">
    <property type="entry name" value="ATP-dep_AA_Ligase"/>
</dbReference>
<evidence type="ECO:0000313" key="6">
    <source>
        <dbReference type="EMBL" id="CAH6384556.1"/>
    </source>
</evidence>
<dbReference type="EC" id="6.3.2.47" evidence="6"/>
<evidence type="ECO:0000256" key="4">
    <source>
        <dbReference type="PROSITE-ProRule" id="PRU00409"/>
    </source>
</evidence>
<dbReference type="GO" id="GO:0016874">
    <property type="term" value="F:ligase activity"/>
    <property type="evidence" value="ECO:0007669"/>
    <property type="project" value="UniProtKB-KW"/>
</dbReference>
<accession>A0AAN2K809</accession>
<keyword evidence="2 4" id="KW-0547">Nucleotide-binding</keyword>
<dbReference type="Gene3D" id="3.30.470.20">
    <property type="entry name" value="ATP-grasp fold, B domain"/>
    <property type="match status" value="1"/>
</dbReference>
<dbReference type="PANTHER" id="PTHR43585:SF2">
    <property type="entry name" value="ATP-GRASP ENZYME FSQD"/>
    <property type="match status" value="1"/>
</dbReference>
<protein>
    <submittedName>
        <fullName evidence="6">Dapdiamide A synthase</fullName>
        <ecNumber evidence="6">6.3.2.47</ecNumber>
    </submittedName>
</protein>
<dbReference type="NCBIfam" id="NF041595">
    <property type="entry name" value="dap_A_syn_DdaF"/>
    <property type="match status" value="1"/>
</dbReference>